<keyword evidence="2" id="KW-0012">Acyltransferase</keyword>
<dbReference type="Proteomes" id="UP000002872">
    <property type="component" value="Unassembled WGS sequence"/>
</dbReference>
<dbReference type="PANTHER" id="PTHR23091">
    <property type="entry name" value="N-TERMINAL ACETYLTRANSFERASE"/>
    <property type="match status" value="1"/>
</dbReference>
<dbReference type="VEuPathDB" id="MicrosporidiaDB:NEQG_01284"/>
<dbReference type="CDD" id="cd04301">
    <property type="entry name" value="NAT_SF"/>
    <property type="match status" value="1"/>
</dbReference>
<dbReference type="GO" id="GO:0031415">
    <property type="term" value="C:NatA complex"/>
    <property type="evidence" value="ECO:0007669"/>
    <property type="project" value="InterPro"/>
</dbReference>
<dbReference type="HOGENOM" id="CLU_013985_7_2_1"/>
<evidence type="ECO:0000256" key="2">
    <source>
        <dbReference type="ARBA" id="ARBA00023315"/>
    </source>
</evidence>
<name>I3EH97_NEMP3</name>
<evidence type="ECO:0000259" key="4">
    <source>
        <dbReference type="PROSITE" id="PS51186"/>
    </source>
</evidence>
<organism evidence="5 6">
    <name type="scientific">Nematocida parisii (strain ERTm3)</name>
    <name type="common">Nematode killer fungus</name>
    <dbReference type="NCBI Taxonomy" id="935791"/>
    <lineage>
        <taxon>Eukaryota</taxon>
        <taxon>Fungi</taxon>
        <taxon>Fungi incertae sedis</taxon>
        <taxon>Microsporidia</taxon>
        <taxon>Nematocida</taxon>
    </lineage>
</organism>
<protein>
    <recommendedName>
        <fullName evidence="4">N-acetyltransferase domain-containing protein</fullName>
    </recommendedName>
</protein>
<feature type="domain" description="N-acetyltransferase" evidence="4">
    <location>
        <begin position="1"/>
        <end position="163"/>
    </location>
</feature>
<dbReference type="OrthoDB" id="25586at2759"/>
<dbReference type="PANTHER" id="PTHR23091:SF4">
    <property type="entry name" value="N-TERMINAL AMINO-ACID N(ALPHA)-ACETYLTRANSFERASE NATA"/>
    <property type="match status" value="1"/>
</dbReference>
<dbReference type="FunCoup" id="I3EH97">
    <property type="interactions" value="128"/>
</dbReference>
<gene>
    <name evidence="5" type="ORF">NEQG_01284</name>
</gene>
<dbReference type="InterPro" id="IPR016181">
    <property type="entry name" value="Acyl_CoA_acyltransferase"/>
</dbReference>
<dbReference type="OMA" id="MSMQNAN"/>
<keyword evidence="1" id="KW-0808">Transferase</keyword>
<dbReference type="STRING" id="935791.I3EH97"/>
<dbReference type="EMBL" id="GL870878">
    <property type="protein sequence ID" value="EIJ88594.1"/>
    <property type="molecule type" value="Genomic_DNA"/>
</dbReference>
<accession>I3EH97</accession>
<evidence type="ECO:0000313" key="6">
    <source>
        <dbReference type="Proteomes" id="UP000002872"/>
    </source>
</evidence>
<evidence type="ECO:0000256" key="3">
    <source>
        <dbReference type="ARBA" id="ARBA00025786"/>
    </source>
</evidence>
<dbReference type="GO" id="GO:0004596">
    <property type="term" value="F:protein-N-terminal amino-acid acetyltransferase activity"/>
    <property type="evidence" value="ECO:0007669"/>
    <property type="project" value="InterPro"/>
</dbReference>
<evidence type="ECO:0000256" key="1">
    <source>
        <dbReference type="ARBA" id="ARBA00022679"/>
    </source>
</evidence>
<dbReference type="SUPFAM" id="SSF55729">
    <property type="entry name" value="Acyl-CoA N-acyltransferases (Nat)"/>
    <property type="match status" value="1"/>
</dbReference>
<dbReference type="InterPro" id="IPR000182">
    <property type="entry name" value="GNAT_dom"/>
</dbReference>
<dbReference type="InParanoid" id="I3EH97"/>
<comment type="similarity">
    <text evidence="3">Belongs to the acetyltransferase family. ARD1 subfamily.</text>
</comment>
<evidence type="ECO:0000313" key="5">
    <source>
        <dbReference type="EMBL" id="EIJ88594.1"/>
    </source>
</evidence>
<sequence length="168" mass="19629">MRVRHMTVKDVYYVKECNRRNLPENYHILFLLYMLVMYADSCFVAENKKGEIIGYSIGKLKDSLEKDETTKTEDTSGYILSLAVDKSYRGVGLGKILFSLSLYSLINRLKKQARIFKVYLNVRETNTAAITMYERVFHFSKESEEKNYYADGESSFLMSRVFNINESE</sequence>
<dbReference type="Gene3D" id="3.40.630.30">
    <property type="match status" value="1"/>
</dbReference>
<keyword evidence="6" id="KW-1185">Reference proteome</keyword>
<dbReference type="Pfam" id="PF00583">
    <property type="entry name" value="Acetyltransf_1"/>
    <property type="match status" value="1"/>
</dbReference>
<dbReference type="InterPro" id="IPR045047">
    <property type="entry name" value="Ard1-like"/>
</dbReference>
<dbReference type="AlphaFoldDB" id="I3EH97"/>
<reference evidence="5" key="1">
    <citation type="submission" date="2011-01" db="EMBL/GenBank/DDBJ databases">
        <title>The Genome Sequence of Nematocida parisii strain ERTm3.</title>
        <authorList>
            <consortium name="The Broad Institute Genome Sequencing Platform"/>
            <consortium name="The Broad Institute Genome Sequencing Center for Infectious Disease"/>
            <person name="Cuomo C."/>
            <person name="Troemel E."/>
            <person name="Young S.K."/>
            <person name="Zeng Q."/>
            <person name="Gargeya S."/>
            <person name="Fitzgerald M."/>
            <person name="Haas B."/>
            <person name="Abouelleil A."/>
            <person name="Alvarado L."/>
            <person name="Arachchi H.M."/>
            <person name="Berlin A."/>
            <person name="Chapman S.B."/>
            <person name="Gearin G."/>
            <person name="Goldberg J."/>
            <person name="Griggs A."/>
            <person name="Gujja S."/>
            <person name="Hansen M."/>
            <person name="Heiman D."/>
            <person name="Howarth C."/>
            <person name="Larimer J."/>
            <person name="Lui A."/>
            <person name="MacDonald P.J.P."/>
            <person name="McCowen C."/>
            <person name="Montmayeur A."/>
            <person name="Murphy C."/>
            <person name="Neiman D."/>
            <person name="Pearson M."/>
            <person name="Priest M."/>
            <person name="Roberts A."/>
            <person name="Saif S."/>
            <person name="Shea T."/>
            <person name="Sisk P."/>
            <person name="Stolte C."/>
            <person name="Sykes S."/>
            <person name="Wortman J."/>
            <person name="Nusbaum C."/>
            <person name="Birren B."/>
        </authorList>
    </citation>
    <scope>NUCLEOTIDE SEQUENCE</scope>
    <source>
        <strain evidence="5">ERTm3</strain>
    </source>
</reference>
<proteinExistence type="inferred from homology"/>
<dbReference type="PROSITE" id="PS51186">
    <property type="entry name" value="GNAT"/>
    <property type="match status" value="1"/>
</dbReference>